<proteinExistence type="predicted"/>
<dbReference type="AlphaFoldDB" id="A0AAE0LAH6"/>
<evidence type="ECO:0000313" key="2">
    <source>
        <dbReference type="Proteomes" id="UP001190700"/>
    </source>
</evidence>
<gene>
    <name evidence="1" type="ORF">CYMTET_13847</name>
</gene>
<accession>A0AAE0LAH6</accession>
<name>A0AAE0LAH6_9CHLO</name>
<keyword evidence="1" id="KW-0031">Aminopeptidase</keyword>
<dbReference type="Proteomes" id="UP001190700">
    <property type="component" value="Unassembled WGS sequence"/>
</dbReference>
<dbReference type="Pfam" id="PF02681">
    <property type="entry name" value="DUF212"/>
    <property type="match status" value="1"/>
</dbReference>
<dbReference type="GO" id="GO:0004177">
    <property type="term" value="F:aminopeptidase activity"/>
    <property type="evidence" value="ECO:0007669"/>
    <property type="project" value="UniProtKB-KW"/>
</dbReference>
<keyword evidence="1" id="KW-0378">Hydrolase</keyword>
<comment type="caution">
    <text evidence="1">The sequence shown here is derived from an EMBL/GenBank/DDBJ whole genome shotgun (WGS) entry which is preliminary data.</text>
</comment>
<organism evidence="1 2">
    <name type="scientific">Cymbomonas tetramitiformis</name>
    <dbReference type="NCBI Taxonomy" id="36881"/>
    <lineage>
        <taxon>Eukaryota</taxon>
        <taxon>Viridiplantae</taxon>
        <taxon>Chlorophyta</taxon>
        <taxon>Pyramimonadophyceae</taxon>
        <taxon>Pyramimonadales</taxon>
        <taxon>Pyramimonadaceae</taxon>
        <taxon>Cymbomonas</taxon>
    </lineage>
</organism>
<protein>
    <submittedName>
        <fullName evidence="1">Prolyl aminopeptidase</fullName>
    </submittedName>
</protein>
<reference evidence="1 2" key="1">
    <citation type="journal article" date="2015" name="Genome Biol. Evol.">
        <title>Comparative Genomics of a Bacterivorous Green Alga Reveals Evolutionary Causalities and Consequences of Phago-Mixotrophic Mode of Nutrition.</title>
        <authorList>
            <person name="Burns J.A."/>
            <person name="Paasch A."/>
            <person name="Narechania A."/>
            <person name="Kim E."/>
        </authorList>
    </citation>
    <scope>NUCLEOTIDE SEQUENCE [LARGE SCALE GENOMIC DNA]</scope>
    <source>
        <strain evidence="1 2">PLY_AMNH</strain>
    </source>
</reference>
<dbReference type="PANTHER" id="PTHR31446">
    <property type="entry name" value="ACID PHOSPHATASE/VANADIUM-DEPENDENT HALOPEROXIDASE-RELATED PROTEIN"/>
    <property type="match status" value="1"/>
</dbReference>
<keyword evidence="2" id="KW-1185">Reference proteome</keyword>
<keyword evidence="1" id="KW-0645">Protease</keyword>
<dbReference type="InterPro" id="IPR003832">
    <property type="entry name" value="DUF212"/>
</dbReference>
<dbReference type="PANTHER" id="PTHR31446:SF29">
    <property type="entry name" value="ACID PHOSPHATASE_VANADIUM-DEPENDENT HALOPEROXIDASE-RELATED PROTEIN"/>
    <property type="match status" value="1"/>
</dbReference>
<dbReference type="EMBL" id="LGRX02005561">
    <property type="protein sequence ID" value="KAK3278221.1"/>
    <property type="molecule type" value="Genomic_DNA"/>
</dbReference>
<evidence type="ECO:0000313" key="1">
    <source>
        <dbReference type="EMBL" id="KAK3278221.1"/>
    </source>
</evidence>
<sequence length="270" mass="29316">MIVGFGFGFLSLRYHTAHGGGTFGKRRDHTRQFLIHASSQSECLASEQDENSRFAHQSIALIWRVYALRLAPLLQQLASAFRKVHQATTFSSTFPGAKKGPALLGAAALMPVLGSAWSDILVNQTFMATFFGWGLAQLLKVPTHYLAKGKWRLMALFDSGGMPSSHSALCMGITTSIAMQYGLSSPLFPMALGFSLIVMYDAAGVRRHAGKQAEVINKIVADLFQGHPHLDHKELKEVLGHTPIQVVSGAFLGVVVAYLYGTYCHPAVVA</sequence>